<dbReference type="InterPro" id="IPR016181">
    <property type="entry name" value="Acyl_CoA_acyltransferase"/>
</dbReference>
<protein>
    <submittedName>
        <fullName evidence="2">GNAT family N-acetyltransferase</fullName>
        <ecNumber evidence="2">2.3.-.-</ecNumber>
    </submittedName>
</protein>
<comment type="caution">
    <text evidence="2">The sequence shown here is derived from an EMBL/GenBank/DDBJ whole genome shotgun (WGS) entry which is preliminary data.</text>
</comment>
<gene>
    <name evidence="2" type="ORF">ACFP56_03455</name>
</gene>
<dbReference type="InterPro" id="IPR000182">
    <property type="entry name" value="GNAT_dom"/>
</dbReference>
<keyword evidence="2" id="KW-0012">Acyltransferase</keyword>
<accession>A0ABW1V1F6</accession>
<dbReference type="SUPFAM" id="SSF55729">
    <property type="entry name" value="Acyl-CoA N-acyltransferases (Nat)"/>
    <property type="match status" value="1"/>
</dbReference>
<organism evidence="2 3">
    <name type="scientific">Paenibacillus septentrionalis</name>
    <dbReference type="NCBI Taxonomy" id="429342"/>
    <lineage>
        <taxon>Bacteria</taxon>
        <taxon>Bacillati</taxon>
        <taxon>Bacillota</taxon>
        <taxon>Bacilli</taxon>
        <taxon>Bacillales</taxon>
        <taxon>Paenibacillaceae</taxon>
        <taxon>Paenibacillus</taxon>
    </lineage>
</organism>
<dbReference type="PROSITE" id="PS51186">
    <property type="entry name" value="GNAT"/>
    <property type="match status" value="1"/>
</dbReference>
<dbReference type="EMBL" id="JBHSTE010000001">
    <property type="protein sequence ID" value="MFC6331666.1"/>
    <property type="molecule type" value="Genomic_DNA"/>
</dbReference>
<evidence type="ECO:0000313" key="2">
    <source>
        <dbReference type="EMBL" id="MFC6331666.1"/>
    </source>
</evidence>
<keyword evidence="3" id="KW-1185">Reference proteome</keyword>
<evidence type="ECO:0000259" key="1">
    <source>
        <dbReference type="PROSITE" id="PS51186"/>
    </source>
</evidence>
<name>A0ABW1V1F6_9BACL</name>
<dbReference type="Pfam" id="PF00583">
    <property type="entry name" value="Acetyltransf_1"/>
    <property type="match status" value="1"/>
</dbReference>
<sequence length="163" mass="17907">MLRQLTNQSWSKHRARILNFITRYGEKRITLAALHSLRALSNEQLNPQVENLPPASIVTYTEQGALLGVAYAIADGSGHCIVVVHPEARRRGIGSKLMKALIQALPTFSCQVAIDNLASLSLCFNNDLHAVAMFKGPTGKATLRFERRSMNASPNIRNSNPVS</sequence>
<keyword evidence="2" id="KW-0808">Transferase</keyword>
<evidence type="ECO:0000313" key="3">
    <source>
        <dbReference type="Proteomes" id="UP001596233"/>
    </source>
</evidence>
<reference evidence="3" key="1">
    <citation type="journal article" date="2019" name="Int. J. Syst. Evol. Microbiol.">
        <title>The Global Catalogue of Microorganisms (GCM) 10K type strain sequencing project: providing services to taxonomists for standard genome sequencing and annotation.</title>
        <authorList>
            <consortium name="The Broad Institute Genomics Platform"/>
            <consortium name="The Broad Institute Genome Sequencing Center for Infectious Disease"/>
            <person name="Wu L."/>
            <person name="Ma J."/>
        </authorList>
    </citation>
    <scope>NUCLEOTIDE SEQUENCE [LARGE SCALE GENOMIC DNA]</scope>
    <source>
        <strain evidence="3">PCU 280</strain>
    </source>
</reference>
<feature type="domain" description="N-acetyltransferase" evidence="1">
    <location>
        <begin position="1"/>
        <end position="163"/>
    </location>
</feature>
<proteinExistence type="predicted"/>
<dbReference type="Proteomes" id="UP001596233">
    <property type="component" value="Unassembled WGS sequence"/>
</dbReference>
<dbReference type="GO" id="GO:0016746">
    <property type="term" value="F:acyltransferase activity"/>
    <property type="evidence" value="ECO:0007669"/>
    <property type="project" value="UniProtKB-KW"/>
</dbReference>
<dbReference type="EC" id="2.3.-.-" evidence="2"/>
<dbReference type="Gene3D" id="3.40.630.30">
    <property type="match status" value="1"/>
</dbReference>
<dbReference type="CDD" id="cd04301">
    <property type="entry name" value="NAT_SF"/>
    <property type="match status" value="1"/>
</dbReference>
<dbReference type="RefSeq" id="WP_379231143.1">
    <property type="nucleotide sequence ID" value="NZ_JBHSTE010000001.1"/>
</dbReference>